<dbReference type="PANTHER" id="PTHR47946">
    <property type="entry name" value="CYTOCHROME P450 78A7-RELATED"/>
    <property type="match status" value="1"/>
</dbReference>
<keyword evidence="11" id="KW-1185">Reference proteome</keyword>
<dbReference type="PRINTS" id="PR00463">
    <property type="entry name" value="EP450I"/>
</dbReference>
<evidence type="ECO:0008006" key="12">
    <source>
        <dbReference type="Google" id="ProtNLM"/>
    </source>
</evidence>
<accession>A0ABP0UVR6</accession>
<dbReference type="InterPro" id="IPR036396">
    <property type="entry name" value="Cyt_P450_sf"/>
</dbReference>
<reference evidence="10" key="1">
    <citation type="submission" date="2024-02" db="EMBL/GenBank/DDBJ databases">
        <authorList>
            <consortium name="ELIXIR-Norway"/>
            <consortium name="Elixir Norway"/>
        </authorList>
    </citation>
    <scope>NUCLEOTIDE SEQUENCE</scope>
</reference>
<keyword evidence="3 8" id="KW-0349">Heme</keyword>
<dbReference type="InterPro" id="IPR051996">
    <property type="entry name" value="Cytochrome_P450_78A"/>
</dbReference>
<keyword evidence="4 8" id="KW-0479">Metal-binding</keyword>
<dbReference type="Pfam" id="PF00067">
    <property type="entry name" value="p450"/>
    <property type="match status" value="1"/>
</dbReference>
<dbReference type="InterPro" id="IPR001128">
    <property type="entry name" value="Cyt_P450"/>
</dbReference>
<evidence type="ECO:0000256" key="2">
    <source>
        <dbReference type="ARBA" id="ARBA00010617"/>
    </source>
</evidence>
<evidence type="ECO:0000256" key="7">
    <source>
        <dbReference type="ARBA" id="ARBA00023033"/>
    </source>
</evidence>
<evidence type="ECO:0000256" key="5">
    <source>
        <dbReference type="ARBA" id="ARBA00023002"/>
    </source>
</evidence>
<keyword evidence="9" id="KW-0472">Membrane</keyword>
<dbReference type="Proteomes" id="UP001497512">
    <property type="component" value="Chromosome 7"/>
</dbReference>
<dbReference type="SUPFAM" id="SSF48264">
    <property type="entry name" value="Cytochrome P450"/>
    <property type="match status" value="1"/>
</dbReference>
<name>A0ABP0UVR6_9BRYO</name>
<dbReference type="InterPro" id="IPR002401">
    <property type="entry name" value="Cyt_P450_E_grp-I"/>
</dbReference>
<keyword evidence="7 8" id="KW-0503">Monooxygenase</keyword>
<gene>
    <name evidence="10" type="ORF">CSSPTR1EN2_LOCUS20601</name>
</gene>
<evidence type="ECO:0000313" key="11">
    <source>
        <dbReference type="Proteomes" id="UP001497512"/>
    </source>
</evidence>
<evidence type="ECO:0000256" key="3">
    <source>
        <dbReference type="ARBA" id="ARBA00022617"/>
    </source>
</evidence>
<keyword evidence="9" id="KW-0812">Transmembrane</keyword>
<evidence type="ECO:0000313" key="10">
    <source>
        <dbReference type="EMBL" id="CAK9231422.1"/>
    </source>
</evidence>
<evidence type="ECO:0000256" key="9">
    <source>
        <dbReference type="SAM" id="Phobius"/>
    </source>
</evidence>
<comment type="cofactor">
    <cofactor evidence="1">
        <name>heme</name>
        <dbReference type="ChEBI" id="CHEBI:30413"/>
    </cofactor>
</comment>
<dbReference type="PROSITE" id="PS00086">
    <property type="entry name" value="CYTOCHROME_P450"/>
    <property type="match status" value="1"/>
</dbReference>
<evidence type="ECO:0000256" key="8">
    <source>
        <dbReference type="RuleBase" id="RU000461"/>
    </source>
</evidence>
<dbReference type="PRINTS" id="PR00385">
    <property type="entry name" value="P450"/>
</dbReference>
<comment type="similarity">
    <text evidence="2 8">Belongs to the cytochrome P450 family.</text>
</comment>
<dbReference type="Gene3D" id="1.10.630.10">
    <property type="entry name" value="Cytochrome P450"/>
    <property type="match status" value="1"/>
</dbReference>
<dbReference type="PANTHER" id="PTHR47946:SF6">
    <property type="entry name" value="CYTOCHROME P450 78A7"/>
    <property type="match status" value="1"/>
</dbReference>
<feature type="non-terminal residue" evidence="10">
    <location>
        <position position="516"/>
    </location>
</feature>
<evidence type="ECO:0000256" key="4">
    <source>
        <dbReference type="ARBA" id="ARBA00022723"/>
    </source>
</evidence>
<proteinExistence type="inferred from homology"/>
<dbReference type="EMBL" id="OZ019899">
    <property type="protein sequence ID" value="CAK9231422.1"/>
    <property type="molecule type" value="Genomic_DNA"/>
</dbReference>
<keyword evidence="5 8" id="KW-0560">Oxidoreductase</keyword>
<organism evidence="10 11">
    <name type="scientific">Sphagnum troendelagicum</name>
    <dbReference type="NCBI Taxonomy" id="128251"/>
    <lineage>
        <taxon>Eukaryota</taxon>
        <taxon>Viridiplantae</taxon>
        <taxon>Streptophyta</taxon>
        <taxon>Embryophyta</taxon>
        <taxon>Bryophyta</taxon>
        <taxon>Sphagnophytina</taxon>
        <taxon>Sphagnopsida</taxon>
        <taxon>Sphagnales</taxon>
        <taxon>Sphagnaceae</taxon>
        <taxon>Sphagnum</taxon>
    </lineage>
</organism>
<sequence length="516" mass="56882">MLINITYQAIIFVVYQKENQLVEIESGSSTLMSSRCVLSASLAIISVWVFLVWGLFPGGSAWGGSLLAAGKRNNSNFIPGPQGLPVFGSLMEMGGLAHRRLTQLAQKHGALSLMSLSLGNTRVIISSKPETAREILNSSSFANRPVKQSAQQLLFGRAIGFAPQGDYWRSLRRIAANHLFAPKRIAAYEDARQFEIKQALMTIAKESSSTPGGAVQIRGHLQHASLNNIMSGVFGRRYKLDADDCAEAVQLKEMVQEGFELLGAFNWADHLPALEAVDPYNIHQRCAKLVPRVTTFVQKIIDQHRERAVRSGAPTEEVSDFVDVLLSLEGEEKLSDTDAVAVLWEMIFRGTDTIAILTEWIMAELVLHPEIQAKLHAELDSVVGKERDVRDSDIVSLHYLQAVVKETLRIHPPGPLLSWARLSTEDVQVAGHLVPKGTTAMVNMWAIAHDPSIWANPQNFSPERFLSGEGGADIDIRGNDLRLAPFGAGRRVCPGRALGMATVQLWLAQLLQKFEW</sequence>
<protein>
    <recommendedName>
        <fullName evidence="12">Cytochrome P450</fullName>
    </recommendedName>
</protein>
<keyword evidence="6 8" id="KW-0408">Iron</keyword>
<dbReference type="InterPro" id="IPR017972">
    <property type="entry name" value="Cyt_P450_CS"/>
</dbReference>
<evidence type="ECO:0000256" key="1">
    <source>
        <dbReference type="ARBA" id="ARBA00001971"/>
    </source>
</evidence>
<feature type="transmembrane region" description="Helical" evidence="9">
    <location>
        <begin position="36"/>
        <end position="56"/>
    </location>
</feature>
<evidence type="ECO:0000256" key="6">
    <source>
        <dbReference type="ARBA" id="ARBA00023004"/>
    </source>
</evidence>
<keyword evidence="9" id="KW-1133">Transmembrane helix</keyword>